<comment type="pathway">
    <text evidence="4">Nitrogen metabolism; nitrate reduction (assimilation).</text>
</comment>
<evidence type="ECO:0000259" key="13">
    <source>
        <dbReference type="Pfam" id="PF04324"/>
    </source>
</evidence>
<feature type="domain" description="BFD-like [2Fe-2S]-binding" evidence="13">
    <location>
        <begin position="420"/>
        <end position="467"/>
    </location>
</feature>
<dbReference type="InterPro" id="IPR007419">
    <property type="entry name" value="BFD-like_2Fe2S-bd_dom"/>
</dbReference>
<dbReference type="Gene3D" id="3.30.390.30">
    <property type="match status" value="1"/>
</dbReference>
<sequence length="479" mass="49469">MTARVVIVGNGMAGARLAGELHAREGDRKVTVLGAEPHRAYNRILLSTLLAGRIDEPDVELTEAAGHGIDLRGGVPVTAIDRSAREVHTDDGERIPYDHLVLATGARAVVPPLPGLDPADLPERVIPFRTLDDCRRILAVADGARSVLVLGGGLLGLEAARGLAARGLATTVVHPREHLMERQLDPAAGAVLAGTLAGLGVTVELAVPATGVAADATGVRLDLADGRTLRADLLVLSCGVRPDTALARAAGLTVRRGVVVDDRLRTDDRTISAIGDCAEHDGVLTGLVAPAWAQARVLADVLTGTDPLARYRPRPAVTRLKAAGIDLAAMGDPGSGGPGEELTFADPARGTYARLRIRDERLVGAILLGDNPAVGTVIQLFDRGHPVPADRRALLLGRALGTVGTTPAASPALMPDAATVCQCNTVSKGALVSCWRSGARTVDAVVAATRAGTGCGGCRDAVSGIVDWLSQAESVEVTR</sequence>
<comment type="similarity">
    <text evidence="5">Belongs to the nitrite and sulfite reductase 4Fe-4S domain family.</text>
</comment>
<dbReference type="Gene3D" id="1.10.10.1100">
    <property type="entry name" value="BFD-like [2Fe-2S]-binding domain"/>
    <property type="match status" value="1"/>
</dbReference>
<dbReference type="InterPro" id="IPR023753">
    <property type="entry name" value="FAD/NAD-binding_dom"/>
</dbReference>
<dbReference type="Pfam" id="PF18267">
    <property type="entry name" value="Rubredoxin_C"/>
    <property type="match status" value="1"/>
</dbReference>
<evidence type="ECO:0000259" key="14">
    <source>
        <dbReference type="Pfam" id="PF07992"/>
    </source>
</evidence>
<dbReference type="EMBL" id="JAEVHL010000097">
    <property type="protein sequence ID" value="MBM0277330.1"/>
    <property type="molecule type" value="Genomic_DNA"/>
</dbReference>
<dbReference type="PRINTS" id="PR00411">
    <property type="entry name" value="PNDRDTASEI"/>
</dbReference>
<evidence type="ECO:0000256" key="3">
    <source>
        <dbReference type="ARBA" id="ARBA00001974"/>
    </source>
</evidence>
<keyword evidence="10" id="KW-0560">Oxidoreductase</keyword>
<dbReference type="RefSeq" id="WP_203149766.1">
    <property type="nucleotide sequence ID" value="NZ_JAEVHL010000097.1"/>
</dbReference>
<keyword evidence="17" id="KW-1185">Reference proteome</keyword>
<dbReference type="Proteomes" id="UP000622245">
    <property type="component" value="Unassembled WGS sequence"/>
</dbReference>
<dbReference type="Pfam" id="PF07992">
    <property type="entry name" value="Pyr_redox_2"/>
    <property type="match status" value="1"/>
</dbReference>
<evidence type="ECO:0000313" key="16">
    <source>
        <dbReference type="EMBL" id="MBM0277330.1"/>
    </source>
</evidence>
<evidence type="ECO:0000256" key="10">
    <source>
        <dbReference type="ARBA" id="ARBA00023002"/>
    </source>
</evidence>
<dbReference type="InterPro" id="IPR052034">
    <property type="entry name" value="NasD-like"/>
</dbReference>
<dbReference type="SUPFAM" id="SSF51905">
    <property type="entry name" value="FAD/NAD(P)-binding domain"/>
    <property type="match status" value="2"/>
</dbReference>
<evidence type="ECO:0000313" key="17">
    <source>
        <dbReference type="Proteomes" id="UP000622245"/>
    </source>
</evidence>
<dbReference type="Pfam" id="PF04324">
    <property type="entry name" value="Fer2_BFD"/>
    <property type="match status" value="1"/>
</dbReference>
<evidence type="ECO:0000256" key="1">
    <source>
        <dbReference type="ARBA" id="ARBA00001929"/>
    </source>
</evidence>
<organism evidence="16 17">
    <name type="scientific">Micromonospora tarensis</name>
    <dbReference type="NCBI Taxonomy" id="2806100"/>
    <lineage>
        <taxon>Bacteria</taxon>
        <taxon>Bacillati</taxon>
        <taxon>Actinomycetota</taxon>
        <taxon>Actinomycetes</taxon>
        <taxon>Micromonosporales</taxon>
        <taxon>Micromonosporaceae</taxon>
        <taxon>Micromonospora</taxon>
    </lineage>
</organism>
<evidence type="ECO:0000256" key="11">
    <source>
        <dbReference type="ARBA" id="ARBA00023004"/>
    </source>
</evidence>
<dbReference type="InterPro" id="IPR041575">
    <property type="entry name" value="Rubredoxin_C"/>
</dbReference>
<dbReference type="PRINTS" id="PR00368">
    <property type="entry name" value="FADPNR"/>
</dbReference>
<evidence type="ECO:0000256" key="8">
    <source>
        <dbReference type="ARBA" id="ARBA00022723"/>
    </source>
</evidence>
<proteinExistence type="inferred from homology"/>
<dbReference type="InterPro" id="IPR016156">
    <property type="entry name" value="FAD/NAD-linked_Rdtase_dimer_sf"/>
</dbReference>
<dbReference type="InterPro" id="IPR041854">
    <property type="entry name" value="BFD-like_2Fe2S-bd_dom_sf"/>
</dbReference>
<evidence type="ECO:0000256" key="6">
    <source>
        <dbReference type="ARBA" id="ARBA00022617"/>
    </source>
</evidence>
<evidence type="ECO:0000256" key="2">
    <source>
        <dbReference type="ARBA" id="ARBA00001966"/>
    </source>
</evidence>
<evidence type="ECO:0000259" key="15">
    <source>
        <dbReference type="Pfam" id="PF18267"/>
    </source>
</evidence>
<feature type="domain" description="FAD/NAD(P)-binding" evidence="14">
    <location>
        <begin position="4"/>
        <end position="282"/>
    </location>
</feature>
<comment type="cofactor">
    <cofactor evidence="3">
        <name>FAD</name>
        <dbReference type="ChEBI" id="CHEBI:57692"/>
    </cofactor>
</comment>
<dbReference type="InterPro" id="IPR036188">
    <property type="entry name" value="FAD/NAD-bd_sf"/>
</dbReference>
<keyword evidence="7" id="KW-0285">Flavoprotein</keyword>
<feature type="domain" description="NADH-rubredoxin oxidoreductase C-terminal" evidence="15">
    <location>
        <begin position="317"/>
        <end position="371"/>
    </location>
</feature>
<evidence type="ECO:0000256" key="12">
    <source>
        <dbReference type="ARBA" id="ARBA00023014"/>
    </source>
</evidence>
<comment type="caution">
    <text evidence="16">The sequence shown here is derived from an EMBL/GenBank/DDBJ whole genome shotgun (WGS) entry which is preliminary data.</text>
</comment>
<reference evidence="16 17" key="1">
    <citation type="submission" date="2021-01" db="EMBL/GenBank/DDBJ databases">
        <title>Draft genome sequence of Micromonospora sp. strain STR1s_6.</title>
        <authorList>
            <person name="Karlyshev A."/>
            <person name="Jawad R."/>
        </authorList>
    </citation>
    <scope>NUCLEOTIDE SEQUENCE [LARGE SCALE GENOMIC DNA]</scope>
    <source>
        <strain evidence="16 17">STR1S-6</strain>
    </source>
</reference>
<evidence type="ECO:0000256" key="4">
    <source>
        <dbReference type="ARBA" id="ARBA00005096"/>
    </source>
</evidence>
<evidence type="ECO:0000256" key="9">
    <source>
        <dbReference type="ARBA" id="ARBA00022827"/>
    </source>
</evidence>
<protein>
    <submittedName>
        <fullName evidence="16">NAD(P)/FAD-dependent oxidoreductase</fullName>
    </submittedName>
</protein>
<dbReference type="PANTHER" id="PTHR43809:SF1">
    <property type="entry name" value="NITRITE REDUCTASE (NADH) LARGE SUBUNIT"/>
    <property type="match status" value="1"/>
</dbReference>
<evidence type="ECO:0000256" key="5">
    <source>
        <dbReference type="ARBA" id="ARBA00010429"/>
    </source>
</evidence>
<name>A0ABS1YIR9_9ACTN</name>
<keyword evidence="9" id="KW-0274">FAD</keyword>
<gene>
    <name evidence="16" type="ORF">JM949_19025</name>
</gene>
<accession>A0ABS1YIR9</accession>
<comment type="cofactor">
    <cofactor evidence="2">
        <name>[4Fe-4S] cluster</name>
        <dbReference type="ChEBI" id="CHEBI:49883"/>
    </cofactor>
</comment>
<dbReference type="PANTHER" id="PTHR43809">
    <property type="entry name" value="NITRITE REDUCTASE (NADH) LARGE SUBUNIT"/>
    <property type="match status" value="1"/>
</dbReference>
<evidence type="ECO:0000256" key="7">
    <source>
        <dbReference type="ARBA" id="ARBA00022630"/>
    </source>
</evidence>
<keyword evidence="12" id="KW-0411">Iron-sulfur</keyword>
<keyword evidence="6" id="KW-0349">Heme</keyword>
<comment type="cofactor">
    <cofactor evidence="1">
        <name>siroheme</name>
        <dbReference type="ChEBI" id="CHEBI:60052"/>
    </cofactor>
</comment>
<keyword evidence="11" id="KW-0408">Iron</keyword>
<dbReference type="Gene3D" id="3.50.50.60">
    <property type="entry name" value="FAD/NAD(P)-binding domain"/>
    <property type="match status" value="2"/>
</dbReference>
<keyword evidence="8" id="KW-0479">Metal-binding</keyword>